<dbReference type="PANTHER" id="PTHR32305:SF15">
    <property type="entry name" value="PROTEIN RHSA-RELATED"/>
    <property type="match status" value="1"/>
</dbReference>
<organism evidence="2 3">
    <name type="scientific">Ruminiclostridium hungatei</name>
    <name type="common">Clostridium hungatei</name>
    <dbReference type="NCBI Taxonomy" id="48256"/>
    <lineage>
        <taxon>Bacteria</taxon>
        <taxon>Bacillati</taxon>
        <taxon>Bacillota</taxon>
        <taxon>Clostridia</taxon>
        <taxon>Eubacteriales</taxon>
        <taxon>Oscillospiraceae</taxon>
        <taxon>Ruminiclostridium</taxon>
    </lineage>
</organism>
<dbReference type="InterPro" id="IPR022385">
    <property type="entry name" value="Rhs_assc_core"/>
</dbReference>
<dbReference type="InterPro" id="IPR050708">
    <property type="entry name" value="T6SS_VgrG/RHS"/>
</dbReference>
<dbReference type="EC" id="3.1.-.-" evidence="2"/>
<dbReference type="Gene3D" id="2.180.10.10">
    <property type="entry name" value="RHS repeat-associated core"/>
    <property type="match status" value="1"/>
</dbReference>
<gene>
    <name evidence="2" type="primary">wapA_21</name>
    <name evidence="2" type="ORF">CLHUN_42550</name>
</gene>
<name>A0A1V4SF52_RUMHU</name>
<evidence type="ECO:0000313" key="2">
    <source>
        <dbReference type="EMBL" id="OPX41871.1"/>
    </source>
</evidence>
<dbReference type="STRING" id="48256.CLHUN_42550"/>
<dbReference type="AlphaFoldDB" id="A0A1V4SF52"/>
<feature type="region of interest" description="Disordered" evidence="1">
    <location>
        <begin position="407"/>
        <end position="427"/>
    </location>
</feature>
<sequence length="427" mass="47529">MYYLNARYYDSKIARFLSEDTYLGNAGDPLSLNLYTYCHNEPVMYVDPTGNTAANLNDLALASGANKNDIKWNGKDQKTGKSSATVTVNGITKPIIVGENGTYIKDNRIVIDNETFDKLFVNTQKNSNVVVSINTTVTNDKISATQTVKNGSYTVVQTNLSVQTNNYYKTTSVSSTINKGTNNPVEIKLSSWLYNYEQDSKKFTISTQITLAELTTEWFNAKSDKDRESIGHLLEAIKRNTDDDWIDRFAEQGLNNLFGGSLVGEVFRAGGFSEEQLFEVIEKLSDSKADYIYAKLSVYGTNNVMLNPNDINFSQNSAGGNGRYAKLKESMVKNGWDGPAIDIVKTQNGFTTIDNTRLAIARELGMEKIPVNIRTENEMLPESMIKEGRFASSKTWGEALKLRTGGQVPKLPYEGTSKMPKLPKINR</sequence>
<dbReference type="PANTHER" id="PTHR32305">
    <property type="match status" value="1"/>
</dbReference>
<evidence type="ECO:0000256" key="1">
    <source>
        <dbReference type="SAM" id="MobiDB-lite"/>
    </source>
</evidence>
<keyword evidence="2" id="KW-0378">Hydrolase</keyword>
<reference evidence="2 3" key="1">
    <citation type="submission" date="2017-03" db="EMBL/GenBank/DDBJ databases">
        <title>Genome sequence of Clostridium hungatei DSM 14427.</title>
        <authorList>
            <person name="Poehlein A."/>
            <person name="Daniel R."/>
        </authorList>
    </citation>
    <scope>NUCLEOTIDE SEQUENCE [LARGE SCALE GENOMIC DNA]</scope>
    <source>
        <strain evidence="2 3">DSM 14427</strain>
    </source>
</reference>
<evidence type="ECO:0000313" key="3">
    <source>
        <dbReference type="Proteomes" id="UP000191554"/>
    </source>
</evidence>
<comment type="caution">
    <text evidence="2">The sequence shown here is derived from an EMBL/GenBank/DDBJ whole genome shotgun (WGS) entry which is preliminary data.</text>
</comment>
<proteinExistence type="predicted"/>
<dbReference type="GO" id="GO:0016787">
    <property type="term" value="F:hydrolase activity"/>
    <property type="evidence" value="ECO:0007669"/>
    <property type="project" value="UniProtKB-KW"/>
</dbReference>
<dbReference type="NCBIfam" id="TIGR03696">
    <property type="entry name" value="Rhs_assc_core"/>
    <property type="match status" value="1"/>
</dbReference>
<protein>
    <submittedName>
        <fullName evidence="2">tRNA(Glu)-specific nuclease WapA</fullName>
        <ecNumber evidence="2">3.1.-.-</ecNumber>
    </submittedName>
</protein>
<keyword evidence="3" id="KW-1185">Reference proteome</keyword>
<accession>A0A1V4SF52</accession>
<dbReference type="Proteomes" id="UP000191554">
    <property type="component" value="Unassembled WGS sequence"/>
</dbReference>
<dbReference type="EMBL" id="MZGX01000048">
    <property type="protein sequence ID" value="OPX41871.1"/>
    <property type="molecule type" value="Genomic_DNA"/>
</dbReference>